<sequence length="355" mass="40143">MSVPNSDNPCGYMPFSHYDWHDISCNFDGYGHHVPWNPTFFCLYAAATAVAAQLAIQLMGRTFLRFKRRNTLYFWSLLLVAIGILIYIMALLFRIFILPVKSPAFSVPYTFAQIFILTGFGLVLYSRLHLITNNPWFLRSLLIMVIVIAFLGHTMSFVQLAIISLNKTLLSRQIMHAISWLDVIFTLQDLLLSVSYIYLYWKHMKDTAEFSSDAARARDATTFKLLIGANSLVITLDVIQNVLLCLKFYLARYMWFPLICAIRLEVEFFVLNRLVKNTEEATHALEDARFNLGGVSVVSKGGPEADVEINLNELGGSSGDSSDGLDIQKAPERRKDSSRSEPDYNSKGGFITQAC</sequence>
<feature type="transmembrane region" description="Helical" evidence="2">
    <location>
        <begin position="222"/>
        <end position="243"/>
    </location>
</feature>
<gene>
    <name evidence="4" type="ORF">BU24DRAFT_497560</name>
</gene>
<keyword evidence="2" id="KW-1133">Transmembrane helix</keyword>
<proteinExistence type="predicted"/>
<dbReference type="Pfam" id="PF24802">
    <property type="entry name" value="DUF7703"/>
    <property type="match status" value="1"/>
</dbReference>
<keyword evidence="5" id="KW-1185">Reference proteome</keyword>
<feature type="transmembrane region" description="Helical" evidence="2">
    <location>
        <begin position="72"/>
        <end position="97"/>
    </location>
</feature>
<keyword evidence="2" id="KW-0472">Membrane</keyword>
<evidence type="ECO:0000313" key="4">
    <source>
        <dbReference type="EMBL" id="KAF2008985.1"/>
    </source>
</evidence>
<feature type="domain" description="DUF7703" evidence="3">
    <location>
        <begin position="47"/>
        <end position="279"/>
    </location>
</feature>
<dbReference type="OrthoDB" id="405906at2759"/>
<reference evidence="4" key="1">
    <citation type="journal article" date="2020" name="Stud. Mycol.">
        <title>101 Dothideomycetes genomes: a test case for predicting lifestyles and emergence of pathogens.</title>
        <authorList>
            <person name="Haridas S."/>
            <person name="Albert R."/>
            <person name="Binder M."/>
            <person name="Bloem J."/>
            <person name="Labutti K."/>
            <person name="Salamov A."/>
            <person name="Andreopoulos B."/>
            <person name="Baker S."/>
            <person name="Barry K."/>
            <person name="Bills G."/>
            <person name="Bluhm B."/>
            <person name="Cannon C."/>
            <person name="Castanera R."/>
            <person name="Culley D."/>
            <person name="Daum C."/>
            <person name="Ezra D."/>
            <person name="Gonzalez J."/>
            <person name="Henrissat B."/>
            <person name="Kuo A."/>
            <person name="Liang C."/>
            <person name="Lipzen A."/>
            <person name="Lutzoni F."/>
            <person name="Magnuson J."/>
            <person name="Mondo S."/>
            <person name="Nolan M."/>
            <person name="Ohm R."/>
            <person name="Pangilinan J."/>
            <person name="Park H.-J."/>
            <person name="Ramirez L."/>
            <person name="Alfaro M."/>
            <person name="Sun H."/>
            <person name="Tritt A."/>
            <person name="Yoshinaga Y."/>
            <person name="Zwiers L.-H."/>
            <person name="Turgeon B."/>
            <person name="Goodwin S."/>
            <person name="Spatafora J."/>
            <person name="Crous P."/>
            <person name="Grigoriev I."/>
        </authorList>
    </citation>
    <scope>NUCLEOTIDE SEQUENCE</scope>
    <source>
        <strain evidence="4">CBS 175.79</strain>
    </source>
</reference>
<feature type="transmembrane region" description="Helical" evidence="2">
    <location>
        <begin position="140"/>
        <end position="165"/>
    </location>
</feature>
<evidence type="ECO:0000256" key="2">
    <source>
        <dbReference type="SAM" id="Phobius"/>
    </source>
</evidence>
<dbReference type="AlphaFoldDB" id="A0A6A5X7J0"/>
<dbReference type="EMBL" id="ML978080">
    <property type="protein sequence ID" value="KAF2008985.1"/>
    <property type="molecule type" value="Genomic_DNA"/>
</dbReference>
<organism evidence="4 5">
    <name type="scientific">Aaosphaeria arxii CBS 175.79</name>
    <dbReference type="NCBI Taxonomy" id="1450172"/>
    <lineage>
        <taxon>Eukaryota</taxon>
        <taxon>Fungi</taxon>
        <taxon>Dikarya</taxon>
        <taxon>Ascomycota</taxon>
        <taxon>Pezizomycotina</taxon>
        <taxon>Dothideomycetes</taxon>
        <taxon>Pleosporomycetidae</taxon>
        <taxon>Pleosporales</taxon>
        <taxon>Pleosporales incertae sedis</taxon>
        <taxon>Aaosphaeria</taxon>
    </lineage>
</organism>
<evidence type="ECO:0000259" key="3">
    <source>
        <dbReference type="Pfam" id="PF24802"/>
    </source>
</evidence>
<feature type="compositionally biased region" description="Basic and acidic residues" evidence="1">
    <location>
        <begin position="329"/>
        <end position="344"/>
    </location>
</feature>
<feature type="transmembrane region" description="Helical" evidence="2">
    <location>
        <begin position="38"/>
        <end position="60"/>
    </location>
</feature>
<dbReference type="GeneID" id="54291677"/>
<name>A0A6A5X7J0_9PLEO</name>
<evidence type="ECO:0000256" key="1">
    <source>
        <dbReference type="SAM" id="MobiDB-lite"/>
    </source>
</evidence>
<dbReference type="InterPro" id="IPR056120">
    <property type="entry name" value="DUF7703"/>
</dbReference>
<keyword evidence="2" id="KW-0812">Transmembrane</keyword>
<feature type="transmembrane region" description="Helical" evidence="2">
    <location>
        <begin position="109"/>
        <end position="128"/>
    </location>
</feature>
<dbReference type="PANTHER" id="PTHR37013">
    <property type="entry name" value="INTEGRAL MEMBRANE PROTEIN (AFU_ORTHOLOGUE AFUA_1G05950)-RELATED"/>
    <property type="match status" value="1"/>
</dbReference>
<feature type="transmembrane region" description="Helical" evidence="2">
    <location>
        <begin position="177"/>
        <end position="201"/>
    </location>
</feature>
<dbReference type="Proteomes" id="UP000799778">
    <property type="component" value="Unassembled WGS sequence"/>
</dbReference>
<accession>A0A6A5X7J0</accession>
<dbReference type="RefSeq" id="XP_033377324.1">
    <property type="nucleotide sequence ID" value="XM_033534280.1"/>
</dbReference>
<evidence type="ECO:0000313" key="5">
    <source>
        <dbReference type="Proteomes" id="UP000799778"/>
    </source>
</evidence>
<feature type="region of interest" description="Disordered" evidence="1">
    <location>
        <begin position="312"/>
        <end position="355"/>
    </location>
</feature>
<protein>
    <recommendedName>
        <fullName evidence="3">DUF7703 domain-containing protein</fullName>
    </recommendedName>
</protein>